<name>A0A0F9JNG0_9ZZZZ</name>
<proteinExistence type="predicted"/>
<sequence length="319" mass="37758">MYAKILTMLGTSFLLINIVFDKEETILYWKDPEKRPVILNIKMKQSFIEILAVFFVNFIIIILSQNLGLLDFLYERVGVKYFTSYYQPPLFEIILITIITTLSIIAIWTFMYWGVNRFIQIKKYSHKLKILEIKKLGLFIFLMSSVAIFWLFLLIPDLLFIAVKMGNFDGILYFKEFAQKNYLWILIMEIPLLIGLNLLFYFLGDKNMSERDNFVLVEKENSEIKSKKEKNQKRLSEKHFKIKVYELMIVNLIFMPLIFIFTIFYLTWSPHDQPPRIEFYISVPFLLTLGTMIVDIILYGAIMTGRISIIKSKSKQSID</sequence>
<feature type="transmembrane region" description="Helical" evidence="1">
    <location>
        <begin position="244"/>
        <end position="267"/>
    </location>
</feature>
<organism evidence="2">
    <name type="scientific">marine sediment metagenome</name>
    <dbReference type="NCBI Taxonomy" id="412755"/>
    <lineage>
        <taxon>unclassified sequences</taxon>
        <taxon>metagenomes</taxon>
        <taxon>ecological metagenomes</taxon>
    </lineage>
</organism>
<reference evidence="2" key="1">
    <citation type="journal article" date="2015" name="Nature">
        <title>Complex archaea that bridge the gap between prokaryotes and eukaryotes.</title>
        <authorList>
            <person name="Spang A."/>
            <person name="Saw J.H."/>
            <person name="Jorgensen S.L."/>
            <person name="Zaremba-Niedzwiedzka K."/>
            <person name="Martijn J."/>
            <person name="Lind A.E."/>
            <person name="van Eijk R."/>
            <person name="Schleper C."/>
            <person name="Guy L."/>
            <person name="Ettema T.J."/>
        </authorList>
    </citation>
    <scope>NUCLEOTIDE SEQUENCE</scope>
</reference>
<feature type="transmembrane region" description="Helical" evidence="1">
    <location>
        <begin position="136"/>
        <end position="162"/>
    </location>
</feature>
<accession>A0A0F9JNG0</accession>
<feature type="transmembrane region" description="Helical" evidence="1">
    <location>
        <begin position="279"/>
        <end position="302"/>
    </location>
</feature>
<evidence type="ECO:0000256" key="1">
    <source>
        <dbReference type="SAM" id="Phobius"/>
    </source>
</evidence>
<comment type="caution">
    <text evidence="2">The sequence shown here is derived from an EMBL/GenBank/DDBJ whole genome shotgun (WGS) entry which is preliminary data.</text>
</comment>
<gene>
    <name evidence="2" type="ORF">LCGC14_1431660</name>
</gene>
<protein>
    <submittedName>
        <fullName evidence="2">Uncharacterized protein</fullName>
    </submittedName>
</protein>
<evidence type="ECO:0000313" key="2">
    <source>
        <dbReference type="EMBL" id="KKM71334.1"/>
    </source>
</evidence>
<dbReference type="EMBL" id="LAZR01009658">
    <property type="protein sequence ID" value="KKM71334.1"/>
    <property type="molecule type" value="Genomic_DNA"/>
</dbReference>
<keyword evidence="1" id="KW-0472">Membrane</keyword>
<keyword evidence="1" id="KW-1133">Transmembrane helix</keyword>
<keyword evidence="1" id="KW-0812">Transmembrane</keyword>
<dbReference type="AlphaFoldDB" id="A0A0F9JNG0"/>
<feature type="transmembrane region" description="Helical" evidence="1">
    <location>
        <begin position="182"/>
        <end position="203"/>
    </location>
</feature>
<feature type="transmembrane region" description="Helical" evidence="1">
    <location>
        <begin position="50"/>
        <end position="70"/>
    </location>
</feature>
<feature type="transmembrane region" description="Helical" evidence="1">
    <location>
        <begin position="90"/>
        <end position="115"/>
    </location>
</feature>